<feature type="compositionally biased region" description="Polar residues" evidence="1">
    <location>
        <begin position="33"/>
        <end position="50"/>
    </location>
</feature>
<keyword evidence="3" id="KW-1185">Reference proteome</keyword>
<accession>A0A0C3LHL2</accession>
<evidence type="ECO:0000256" key="1">
    <source>
        <dbReference type="SAM" id="MobiDB-lite"/>
    </source>
</evidence>
<dbReference type="HOGENOM" id="CLU_2833064_0_0_1"/>
<name>A0A0C3LHL2_9AGAM</name>
<evidence type="ECO:0000313" key="2">
    <source>
        <dbReference type="EMBL" id="KIO33458.1"/>
    </source>
</evidence>
<organism evidence="2 3">
    <name type="scientific">Tulasnella calospora MUT 4182</name>
    <dbReference type="NCBI Taxonomy" id="1051891"/>
    <lineage>
        <taxon>Eukaryota</taxon>
        <taxon>Fungi</taxon>
        <taxon>Dikarya</taxon>
        <taxon>Basidiomycota</taxon>
        <taxon>Agaricomycotina</taxon>
        <taxon>Agaricomycetes</taxon>
        <taxon>Cantharellales</taxon>
        <taxon>Tulasnellaceae</taxon>
        <taxon>Tulasnella</taxon>
    </lineage>
</organism>
<reference evidence="3" key="2">
    <citation type="submission" date="2015-01" db="EMBL/GenBank/DDBJ databases">
        <title>Evolutionary Origins and Diversification of the Mycorrhizal Mutualists.</title>
        <authorList>
            <consortium name="DOE Joint Genome Institute"/>
            <consortium name="Mycorrhizal Genomics Consortium"/>
            <person name="Kohler A."/>
            <person name="Kuo A."/>
            <person name="Nagy L.G."/>
            <person name="Floudas D."/>
            <person name="Copeland A."/>
            <person name="Barry K.W."/>
            <person name="Cichocki N."/>
            <person name="Veneault-Fourrey C."/>
            <person name="LaButti K."/>
            <person name="Lindquist E.A."/>
            <person name="Lipzen A."/>
            <person name="Lundell T."/>
            <person name="Morin E."/>
            <person name="Murat C."/>
            <person name="Riley R."/>
            <person name="Ohm R."/>
            <person name="Sun H."/>
            <person name="Tunlid A."/>
            <person name="Henrissat B."/>
            <person name="Grigoriev I.V."/>
            <person name="Hibbett D.S."/>
            <person name="Martin F."/>
        </authorList>
    </citation>
    <scope>NUCLEOTIDE SEQUENCE [LARGE SCALE GENOMIC DNA]</scope>
    <source>
        <strain evidence="3">MUT 4182</strain>
    </source>
</reference>
<evidence type="ECO:0000313" key="3">
    <source>
        <dbReference type="Proteomes" id="UP000054248"/>
    </source>
</evidence>
<dbReference type="Proteomes" id="UP000054248">
    <property type="component" value="Unassembled WGS sequence"/>
</dbReference>
<feature type="region of interest" description="Disordered" evidence="1">
    <location>
        <begin position="29"/>
        <end position="66"/>
    </location>
</feature>
<dbReference type="EMBL" id="KN822948">
    <property type="protein sequence ID" value="KIO33458.1"/>
    <property type="molecule type" value="Genomic_DNA"/>
</dbReference>
<gene>
    <name evidence="2" type="ORF">M407DRAFT_241056</name>
</gene>
<dbReference type="AlphaFoldDB" id="A0A0C3LHL2"/>
<protein>
    <submittedName>
        <fullName evidence="2">Uncharacterized protein</fullName>
    </submittedName>
</protein>
<proteinExistence type="predicted"/>
<reference evidence="2 3" key="1">
    <citation type="submission" date="2014-04" db="EMBL/GenBank/DDBJ databases">
        <authorList>
            <consortium name="DOE Joint Genome Institute"/>
            <person name="Kuo A."/>
            <person name="Girlanda M."/>
            <person name="Perotto S."/>
            <person name="Kohler A."/>
            <person name="Nagy L.G."/>
            <person name="Floudas D."/>
            <person name="Copeland A."/>
            <person name="Barry K.W."/>
            <person name="Cichocki N."/>
            <person name="Veneault-Fourrey C."/>
            <person name="LaButti K."/>
            <person name="Lindquist E.A."/>
            <person name="Lipzen A."/>
            <person name="Lundell T."/>
            <person name="Morin E."/>
            <person name="Murat C."/>
            <person name="Sun H."/>
            <person name="Tunlid A."/>
            <person name="Henrissat B."/>
            <person name="Grigoriev I.V."/>
            <person name="Hibbett D.S."/>
            <person name="Martin F."/>
            <person name="Nordberg H.P."/>
            <person name="Cantor M.N."/>
            <person name="Hua S.X."/>
        </authorList>
    </citation>
    <scope>NUCLEOTIDE SEQUENCE [LARGE SCALE GENOMIC DNA]</scope>
    <source>
        <strain evidence="2 3">MUT 4182</strain>
    </source>
</reference>
<sequence length="66" mass="7059">MELPCVVAVSPLTACGGSTRRWVNGPLRVVESPNPSNKSAPVEEVQTQISRAMRSPEQAESHSADL</sequence>
<feature type="compositionally biased region" description="Basic and acidic residues" evidence="1">
    <location>
        <begin position="57"/>
        <end position="66"/>
    </location>
</feature>